<name>A0AA86VE27_9FABA</name>
<reference evidence="1" key="1">
    <citation type="submission" date="2023-10" db="EMBL/GenBank/DDBJ databases">
        <authorList>
            <person name="Domelevo Entfellner J.-B."/>
        </authorList>
    </citation>
    <scope>NUCLEOTIDE SEQUENCE</scope>
</reference>
<dbReference type="Gramene" id="rna-AYBTSS11_LOCUS11425">
    <property type="protein sequence ID" value="CAJ1943572.1"/>
    <property type="gene ID" value="gene-AYBTSS11_LOCUS11425"/>
</dbReference>
<dbReference type="AlphaFoldDB" id="A0AA86VE27"/>
<accession>A0AA86VE27</accession>
<protein>
    <submittedName>
        <fullName evidence="1">Uncharacterized protein</fullName>
    </submittedName>
</protein>
<evidence type="ECO:0000313" key="1">
    <source>
        <dbReference type="EMBL" id="CAJ1943572.1"/>
    </source>
</evidence>
<dbReference type="Proteomes" id="UP001189624">
    <property type="component" value="Chromosome 3"/>
</dbReference>
<feature type="non-terminal residue" evidence="1">
    <location>
        <position position="1"/>
    </location>
</feature>
<organism evidence="1 2">
    <name type="scientific">Sphenostylis stenocarpa</name>
    <dbReference type="NCBI Taxonomy" id="92480"/>
    <lineage>
        <taxon>Eukaryota</taxon>
        <taxon>Viridiplantae</taxon>
        <taxon>Streptophyta</taxon>
        <taxon>Embryophyta</taxon>
        <taxon>Tracheophyta</taxon>
        <taxon>Spermatophyta</taxon>
        <taxon>Magnoliopsida</taxon>
        <taxon>eudicotyledons</taxon>
        <taxon>Gunneridae</taxon>
        <taxon>Pentapetalae</taxon>
        <taxon>rosids</taxon>
        <taxon>fabids</taxon>
        <taxon>Fabales</taxon>
        <taxon>Fabaceae</taxon>
        <taxon>Papilionoideae</taxon>
        <taxon>50 kb inversion clade</taxon>
        <taxon>NPAAA clade</taxon>
        <taxon>indigoferoid/millettioid clade</taxon>
        <taxon>Phaseoleae</taxon>
        <taxon>Sphenostylis</taxon>
    </lineage>
</organism>
<evidence type="ECO:0000313" key="2">
    <source>
        <dbReference type="Proteomes" id="UP001189624"/>
    </source>
</evidence>
<keyword evidence="2" id="KW-1185">Reference proteome</keyword>
<gene>
    <name evidence="1" type="ORF">AYBTSS11_LOCUS11425</name>
</gene>
<proteinExistence type="predicted"/>
<sequence>PKSLVSRDILIGLKEGDGLGMIVELLKSNTPQFCRRNTSRGCRYTSRMFSPNFANYSWTWLEPKSVCNPDGSD</sequence>
<dbReference type="EMBL" id="OY731400">
    <property type="protein sequence ID" value="CAJ1943572.1"/>
    <property type="molecule type" value="Genomic_DNA"/>
</dbReference>
<feature type="non-terminal residue" evidence="1">
    <location>
        <position position="73"/>
    </location>
</feature>